<dbReference type="GO" id="GO:0046872">
    <property type="term" value="F:metal ion binding"/>
    <property type="evidence" value="ECO:0007669"/>
    <property type="project" value="UniProtKB-KW"/>
</dbReference>
<dbReference type="Gene3D" id="1.10.1370.30">
    <property type="match status" value="1"/>
</dbReference>
<accession>A0A5C5V1F4</accession>
<dbReference type="OrthoDB" id="9772308at2"/>
<protein>
    <recommendedName>
        <fullName evidence="1">Metal-dependent carboxypeptidase</fullName>
        <ecNumber evidence="1">3.4.17.19</ecNumber>
    </recommendedName>
</protein>
<dbReference type="PROSITE" id="PS52034">
    <property type="entry name" value="PEPTIDASE_M32"/>
    <property type="match status" value="1"/>
</dbReference>
<feature type="binding site" evidence="2">
    <location>
        <position position="268"/>
    </location>
    <ligand>
        <name>Zn(2+)</name>
        <dbReference type="ChEBI" id="CHEBI:29105"/>
        <note>catalytic</note>
    </ligand>
</feature>
<dbReference type="PIRSF" id="PIRSF006615">
    <property type="entry name" value="Zn_crbxpep_Taq"/>
    <property type="match status" value="1"/>
</dbReference>
<dbReference type="InterPro" id="IPR001333">
    <property type="entry name" value="Peptidase_M32_Taq"/>
</dbReference>
<feature type="active site" description="Proton donor/acceptor" evidence="3">
    <location>
        <position position="269"/>
    </location>
</feature>
<dbReference type="PANTHER" id="PTHR34217:SF1">
    <property type="entry name" value="CARBOXYPEPTIDASE 1"/>
    <property type="match status" value="1"/>
</dbReference>
<gene>
    <name evidence="4" type="ORF">KOR34_41590</name>
</gene>
<dbReference type="RefSeq" id="WP_146567721.1">
    <property type="nucleotide sequence ID" value="NZ_SIHJ01000003.1"/>
</dbReference>
<dbReference type="GO" id="GO:0004181">
    <property type="term" value="F:metallocarboxypeptidase activity"/>
    <property type="evidence" value="ECO:0007669"/>
    <property type="project" value="UniProtKB-UniRule"/>
</dbReference>
<evidence type="ECO:0000256" key="3">
    <source>
        <dbReference type="PIRSR" id="PIRSR006615-2"/>
    </source>
</evidence>
<dbReference type="CDD" id="cd06460">
    <property type="entry name" value="M32_Taq"/>
    <property type="match status" value="1"/>
</dbReference>
<comment type="catalytic activity">
    <reaction evidence="1">
        <text>Release of a C-terminal amino acid with broad specificity, except for -Pro.</text>
        <dbReference type="EC" id="3.4.17.19"/>
    </reaction>
</comment>
<keyword evidence="2" id="KW-0862">Zinc</keyword>
<keyword evidence="1 4" id="KW-0121">Carboxypeptidase</keyword>
<dbReference type="EMBL" id="SIHJ01000003">
    <property type="protein sequence ID" value="TWT32396.1"/>
    <property type="molecule type" value="Genomic_DNA"/>
</dbReference>
<proteinExistence type="inferred from homology"/>
<dbReference type="PANTHER" id="PTHR34217">
    <property type="entry name" value="METAL-DEPENDENT CARBOXYPEPTIDASE"/>
    <property type="match status" value="1"/>
</dbReference>
<name>A0A5C5V1F4_9BACT</name>
<reference evidence="4 5" key="1">
    <citation type="submission" date="2019-02" db="EMBL/GenBank/DDBJ databases">
        <title>Deep-cultivation of Planctomycetes and their phenomic and genomic characterization uncovers novel biology.</title>
        <authorList>
            <person name="Wiegand S."/>
            <person name="Jogler M."/>
            <person name="Boedeker C."/>
            <person name="Pinto D."/>
            <person name="Vollmers J."/>
            <person name="Rivas-Marin E."/>
            <person name="Kohn T."/>
            <person name="Peeters S.H."/>
            <person name="Heuer A."/>
            <person name="Rast P."/>
            <person name="Oberbeckmann S."/>
            <person name="Bunk B."/>
            <person name="Jeske O."/>
            <person name="Meyerdierks A."/>
            <person name="Storesund J.E."/>
            <person name="Kallscheuer N."/>
            <person name="Luecker S."/>
            <person name="Lage O.M."/>
            <person name="Pohl T."/>
            <person name="Merkel B.J."/>
            <person name="Hornburger P."/>
            <person name="Mueller R.-W."/>
            <person name="Bruemmer F."/>
            <person name="Labrenz M."/>
            <person name="Spormann A.M."/>
            <person name="Op Den Camp H."/>
            <person name="Overmann J."/>
            <person name="Amann R."/>
            <person name="Jetten M.S.M."/>
            <person name="Mascher T."/>
            <person name="Medema M.H."/>
            <person name="Devos D.P."/>
            <person name="Kaster A.-K."/>
            <person name="Ovreas L."/>
            <person name="Rohde M."/>
            <person name="Galperin M.Y."/>
            <person name="Jogler C."/>
        </authorList>
    </citation>
    <scope>NUCLEOTIDE SEQUENCE [LARGE SCALE GENOMIC DNA]</scope>
    <source>
        <strain evidence="4 5">KOR34</strain>
    </source>
</reference>
<keyword evidence="1" id="KW-0645">Protease</keyword>
<keyword evidence="1 2" id="KW-0479">Metal-binding</keyword>
<dbReference type="PRINTS" id="PR00998">
    <property type="entry name" value="CRBOXYPTASET"/>
</dbReference>
<comment type="function">
    <text evidence="1">Broad specificity carboxypetidase that releases amino acids sequentially from the C-terminus, including neutral, aromatic, polar and basic residues.</text>
</comment>
<keyword evidence="1 4" id="KW-0378">Hydrolase</keyword>
<dbReference type="Proteomes" id="UP000316714">
    <property type="component" value="Unassembled WGS sequence"/>
</dbReference>
<comment type="cofactor">
    <cofactor evidence="2">
        <name>Zn(2+)</name>
        <dbReference type="ChEBI" id="CHEBI:29105"/>
    </cofactor>
    <text evidence="2">Binds 1 zinc ion per subunit.</text>
</comment>
<evidence type="ECO:0000256" key="2">
    <source>
        <dbReference type="PIRSR" id="PIRSR006615-1"/>
    </source>
</evidence>
<sequence>MPSPDETFSQLCEHARQTGLLTSTLGILNWDEETYLPRDGRAHRAEQTALLAGMIHQRQTAPEVGRWLDELSAEPLAEDPHSTSGCVIRQLKRQFDKKTKLPQKLVEELTRTASLAQQAWFDARKADDFSAFQPWLEKTIALKQQEAAAVGVTDVAYDALLDDYEPGESTENVAKVLSGLREQLTPLVEKIVESKRKAPREILSRSYPVDQQAEFGKQAAAGIGFDFNAGRLDVTAHPFCGGGGPRDVRMTTRYDAGEFAGGFFSILHEAGHGIYEQGLPADQFGLPTGEAVSLGIHESQSRMWENLVGRSRAYWEHTLPKLQQQFESARGVGLDEFYFAVNDSRPSLIRTESDEATYNLHIIVRFELEQSLLTGDLPVGDLPAAWNEKYQTYLGVAPPTNANGVMQDVHWSAGLFGYFPTYALGNLYAAQFFDQAEADLGDLSEQFRRGEFAPLRDWLRDNIHRHGQRYSAAQLVERVTGKPLSHEPLMRRLNEKFSDLYDLP</sequence>
<comment type="similarity">
    <text evidence="1">Belongs to the peptidase M32 family.</text>
</comment>
<dbReference type="AlphaFoldDB" id="A0A5C5V1F4"/>
<feature type="binding site" evidence="2">
    <location>
        <position position="298"/>
    </location>
    <ligand>
        <name>Zn(2+)</name>
        <dbReference type="ChEBI" id="CHEBI:29105"/>
        <note>catalytic</note>
    </ligand>
</feature>
<evidence type="ECO:0000313" key="4">
    <source>
        <dbReference type="EMBL" id="TWT32396.1"/>
    </source>
</evidence>
<organism evidence="4 5">
    <name type="scientific">Posidoniimonas corsicana</name>
    <dbReference type="NCBI Taxonomy" id="1938618"/>
    <lineage>
        <taxon>Bacteria</taxon>
        <taxon>Pseudomonadati</taxon>
        <taxon>Planctomycetota</taxon>
        <taxon>Planctomycetia</taxon>
        <taxon>Pirellulales</taxon>
        <taxon>Lacipirellulaceae</taxon>
        <taxon>Posidoniimonas</taxon>
    </lineage>
</organism>
<evidence type="ECO:0000256" key="1">
    <source>
        <dbReference type="PIRNR" id="PIRNR006615"/>
    </source>
</evidence>
<dbReference type="SUPFAM" id="SSF55486">
    <property type="entry name" value="Metalloproteases ('zincins'), catalytic domain"/>
    <property type="match status" value="1"/>
</dbReference>
<feature type="binding site" evidence="2">
    <location>
        <position position="272"/>
    </location>
    <ligand>
        <name>Zn(2+)</name>
        <dbReference type="ChEBI" id="CHEBI:29105"/>
        <note>catalytic</note>
    </ligand>
</feature>
<dbReference type="GO" id="GO:0006508">
    <property type="term" value="P:proteolysis"/>
    <property type="evidence" value="ECO:0007669"/>
    <property type="project" value="UniProtKB-UniRule"/>
</dbReference>
<evidence type="ECO:0000313" key="5">
    <source>
        <dbReference type="Proteomes" id="UP000316714"/>
    </source>
</evidence>
<dbReference type="Pfam" id="PF02074">
    <property type="entry name" value="Peptidase_M32"/>
    <property type="match status" value="1"/>
</dbReference>
<keyword evidence="5" id="KW-1185">Reference proteome</keyword>
<keyword evidence="1" id="KW-0482">Metalloprotease</keyword>
<dbReference type="EC" id="3.4.17.19" evidence="1"/>
<comment type="caution">
    <text evidence="4">The sequence shown here is derived from an EMBL/GenBank/DDBJ whole genome shotgun (WGS) entry which is preliminary data.</text>
</comment>